<dbReference type="AlphaFoldDB" id="A0A8X6SMN7"/>
<gene>
    <name evidence="1" type="ORF">TNCV_3614371</name>
</gene>
<reference evidence="1" key="1">
    <citation type="submission" date="2020-08" db="EMBL/GenBank/DDBJ databases">
        <title>Multicomponent nature underlies the extraordinary mechanical properties of spider dragline silk.</title>
        <authorList>
            <person name="Kono N."/>
            <person name="Nakamura H."/>
            <person name="Mori M."/>
            <person name="Yoshida Y."/>
            <person name="Ohtoshi R."/>
            <person name="Malay A.D."/>
            <person name="Moran D.A.P."/>
            <person name="Tomita M."/>
            <person name="Numata K."/>
            <person name="Arakawa K."/>
        </authorList>
    </citation>
    <scope>NUCLEOTIDE SEQUENCE</scope>
</reference>
<dbReference type="EMBL" id="BMAU01021327">
    <property type="protein sequence ID" value="GFY14248.1"/>
    <property type="molecule type" value="Genomic_DNA"/>
</dbReference>
<proteinExistence type="predicted"/>
<protein>
    <submittedName>
        <fullName evidence="1">Uncharacterized protein</fullName>
    </submittedName>
</protein>
<accession>A0A8X6SMN7</accession>
<evidence type="ECO:0000313" key="1">
    <source>
        <dbReference type="EMBL" id="GFY14248.1"/>
    </source>
</evidence>
<comment type="caution">
    <text evidence="1">The sequence shown here is derived from an EMBL/GenBank/DDBJ whole genome shotgun (WGS) entry which is preliminary data.</text>
</comment>
<organism evidence="1 2">
    <name type="scientific">Trichonephila clavipes</name>
    <name type="common">Golden silk orbweaver</name>
    <name type="synonym">Nephila clavipes</name>
    <dbReference type="NCBI Taxonomy" id="2585209"/>
    <lineage>
        <taxon>Eukaryota</taxon>
        <taxon>Metazoa</taxon>
        <taxon>Ecdysozoa</taxon>
        <taxon>Arthropoda</taxon>
        <taxon>Chelicerata</taxon>
        <taxon>Arachnida</taxon>
        <taxon>Araneae</taxon>
        <taxon>Araneomorphae</taxon>
        <taxon>Entelegynae</taxon>
        <taxon>Araneoidea</taxon>
        <taxon>Nephilidae</taxon>
        <taxon>Trichonephila</taxon>
    </lineage>
</organism>
<keyword evidence="2" id="KW-1185">Reference proteome</keyword>
<evidence type="ECO:0000313" key="2">
    <source>
        <dbReference type="Proteomes" id="UP000887159"/>
    </source>
</evidence>
<name>A0A8X6SMN7_TRICX</name>
<dbReference type="Proteomes" id="UP000887159">
    <property type="component" value="Unassembled WGS sequence"/>
</dbReference>
<sequence length="124" mass="13689">MQVTVRFCSVLPQFRGIKPWGWSGASHISSPSTNHTRGLAARRLFRVPPCRKVTIHLQSSMSSSGFEPSPYGIAVSVSNHYTGWATWNLLLDVILRCTTIGHSHQAFCLQATLNHCIAYSMTGT</sequence>